<organism evidence="2 3">
    <name type="scientific">Fusarium vanettenii (strain ATCC MYA-4622 / CBS 123669 / FGSC 9596 / NRRL 45880 / 77-13-4)</name>
    <name type="common">Fusarium solani subsp. pisi</name>
    <dbReference type="NCBI Taxonomy" id="660122"/>
    <lineage>
        <taxon>Eukaryota</taxon>
        <taxon>Fungi</taxon>
        <taxon>Dikarya</taxon>
        <taxon>Ascomycota</taxon>
        <taxon>Pezizomycotina</taxon>
        <taxon>Sordariomycetes</taxon>
        <taxon>Hypocreomycetidae</taxon>
        <taxon>Hypocreales</taxon>
        <taxon>Nectriaceae</taxon>
        <taxon>Fusarium</taxon>
        <taxon>Fusarium solani species complex</taxon>
        <taxon>Fusarium vanettenii</taxon>
    </lineage>
</organism>
<dbReference type="PANTHER" id="PTHR24148:SF73">
    <property type="entry name" value="HET DOMAIN PROTEIN (AFU_ORTHOLOGUE AFUA_8G01020)"/>
    <property type="match status" value="1"/>
</dbReference>
<dbReference type="eggNOG" id="ENOG502T5XV">
    <property type="taxonomic scope" value="Eukaryota"/>
</dbReference>
<accession>C7Z2S3</accession>
<dbReference type="RefSeq" id="XP_003047242.1">
    <property type="nucleotide sequence ID" value="XM_003047196.1"/>
</dbReference>
<dbReference type="InterPro" id="IPR010730">
    <property type="entry name" value="HET"/>
</dbReference>
<dbReference type="Pfam" id="PF06985">
    <property type="entry name" value="HET"/>
    <property type="match status" value="1"/>
</dbReference>
<evidence type="ECO:0000259" key="1">
    <source>
        <dbReference type="PROSITE" id="PS50011"/>
    </source>
</evidence>
<dbReference type="GeneID" id="9676084"/>
<protein>
    <recommendedName>
        <fullName evidence="1">Protein kinase domain-containing protein</fullName>
    </recommendedName>
</protein>
<evidence type="ECO:0000313" key="2">
    <source>
        <dbReference type="EMBL" id="EEU41529.1"/>
    </source>
</evidence>
<gene>
    <name evidence="2" type="ORF">NECHADRAFT_87699</name>
</gene>
<dbReference type="AlphaFoldDB" id="C7Z2S3"/>
<dbReference type="EMBL" id="GG698907">
    <property type="protein sequence ID" value="EEU41529.1"/>
    <property type="molecule type" value="Genomic_DNA"/>
</dbReference>
<dbReference type="Gene3D" id="1.10.510.10">
    <property type="entry name" value="Transferase(Phosphotransferase) domain 1"/>
    <property type="match status" value="1"/>
</dbReference>
<dbReference type="Proteomes" id="UP000005206">
    <property type="component" value="Chromosome 12"/>
</dbReference>
<dbReference type="PANTHER" id="PTHR24148">
    <property type="entry name" value="ANKYRIN REPEAT DOMAIN-CONTAINING PROTEIN 39 HOMOLOG-RELATED"/>
    <property type="match status" value="1"/>
</dbReference>
<dbReference type="InParanoid" id="C7Z2S3"/>
<dbReference type="OrthoDB" id="1911848at2759"/>
<dbReference type="GO" id="GO:0005524">
    <property type="term" value="F:ATP binding"/>
    <property type="evidence" value="ECO:0007669"/>
    <property type="project" value="InterPro"/>
</dbReference>
<feature type="domain" description="Protein kinase" evidence="1">
    <location>
        <begin position="170"/>
        <end position="463"/>
    </location>
</feature>
<dbReference type="PROSITE" id="PS50011">
    <property type="entry name" value="PROTEIN_KINASE_DOM"/>
    <property type="match status" value="1"/>
</dbReference>
<dbReference type="InterPro" id="IPR011009">
    <property type="entry name" value="Kinase-like_dom_sf"/>
</dbReference>
<dbReference type="SUPFAM" id="SSF56112">
    <property type="entry name" value="Protein kinase-like (PK-like)"/>
    <property type="match status" value="1"/>
</dbReference>
<dbReference type="InterPro" id="IPR000719">
    <property type="entry name" value="Prot_kinase_dom"/>
</dbReference>
<name>C7Z2S3_FUSV7</name>
<dbReference type="GO" id="GO:0004672">
    <property type="term" value="F:protein kinase activity"/>
    <property type="evidence" value="ECO:0007669"/>
    <property type="project" value="InterPro"/>
</dbReference>
<reference evidence="2 3" key="1">
    <citation type="journal article" date="2009" name="PLoS Genet.">
        <title>The genome of Nectria haematococca: contribution of supernumerary chromosomes to gene expansion.</title>
        <authorList>
            <person name="Coleman J.J."/>
            <person name="Rounsley S.D."/>
            <person name="Rodriguez-Carres M."/>
            <person name="Kuo A."/>
            <person name="Wasmann C.C."/>
            <person name="Grimwood J."/>
            <person name="Schmutz J."/>
            <person name="Taga M."/>
            <person name="White G.J."/>
            <person name="Zhou S."/>
            <person name="Schwartz D.C."/>
            <person name="Freitag M."/>
            <person name="Ma L.J."/>
            <person name="Danchin E.G."/>
            <person name="Henrissat B."/>
            <person name="Coutinho P.M."/>
            <person name="Nelson D.R."/>
            <person name="Straney D."/>
            <person name="Napoli C.A."/>
            <person name="Barker B.M."/>
            <person name="Gribskov M."/>
            <person name="Rep M."/>
            <person name="Kroken S."/>
            <person name="Molnar I."/>
            <person name="Rensing C."/>
            <person name="Kennell J.C."/>
            <person name="Zamora J."/>
            <person name="Farman M.L."/>
            <person name="Selker E.U."/>
            <person name="Salamov A."/>
            <person name="Shapiro H."/>
            <person name="Pangilinan J."/>
            <person name="Lindquist E."/>
            <person name="Lamers C."/>
            <person name="Grigoriev I.V."/>
            <person name="Geiser D.M."/>
            <person name="Covert S.F."/>
            <person name="Temporini E."/>
            <person name="Vanetten H.D."/>
        </authorList>
    </citation>
    <scope>NUCLEOTIDE SEQUENCE [LARGE SCALE GENOMIC DNA]</scope>
    <source>
        <strain evidence="3">ATCC MYA-4622 / CBS 123669 / FGSC 9596 / NRRL 45880 / 77-13-4</strain>
    </source>
</reference>
<dbReference type="KEGG" id="nhe:NECHADRAFT_87699"/>
<dbReference type="STRING" id="660122.C7Z2S3"/>
<sequence length="1232" mass="138532">MAELILSAVGVGIAIPEFAKTVTKSLDYLADMGRKYKNAPKIVQEISVFARDLGQGKLTLDVSLAEWASRLEDLNPKFKDSLHDYLQRLQESVVETSAAIERLYDKDGSLKRFYFSTIGERRITRAAKKFHRWQEDFVQLIELIEKEKSLTHRDLLLSSDQLMIFSKGDGEHLSPVPDSRRLFVAKGEYKSHGGGINTIDILVERRPLPIDEISVARVASRLSRAKCDRGILACIGYRQKNGIELLFRIPSYLHNPRPLNQIIGTTDNGERIPCSLESRLELCHELCRATLSVHTSNFVHKNIRPENILLFRNSNSTQTANGFGCEELGVPFLTDWYMLRSFDDLSSRRGVNDWVENIYRHPQRQSLEPQARYNLGHDIYSLGVTLLEISLWESFVSSKDPPAISRRYRETAVEVGGFTSSSMDPARLFRKLTAAALAQRVMVKLAREEVPSRMGTSLCHLIVACLTCLEGGMGEGNNFEDNPNDAALGFHELNCMEPAWVIDKAIFFFERACRSILFIIAKYVIHGCLSVSTMYSDTHPAMQRNMSSPDSPSQETSLYDNLPMHGRQIRLIETTSTNPEIVCKLEVVSLEDGPAYSALSYVWGDPEITRSVLVNGKRVNVAINLASALEHAPKHLEDANVAPRLWADALCINQGDPNEKNHQVPFMKDIYSQAEIVICWLGAPDDKIHCAMDWVDVIARECSFTDDDENLQDAFHNISLKKDPERAGDVAHEVPNEATTMDSPGATDTLASYQESLQRFRKRPVPMTEGLNLAWLGRYPSFYEKVYESEGGIQELMRIFGIPYWTRVWVFQEVALAKRPLFACGTRSLSLASLQHLARWTMLLGYYPVIVRPLFMHPVQWKLVRFICRRIYQMLESRLEARPAVGHPTWSCLKARDAHIMPEPHWSLACDLEASNPKDYFYGFLSLSCLRLVPDYSPSTSVGMVCGDFMAEYIRASREGLFGMTSGDLDILVFAGVGHGWQEYPGTPSWAPNLPGMKRKDGKGCPIGSFRPINFDHLFLPWFEKAKLVGPDMLSAVLMLDTVQDLGPVRGDLSDANAGHEALAILPWIVDFATSRQKYVTGCHPLVALHSMLHFESGIQERGPGLGIPDFGKTTSFVHWVTSRYKDEVYDGARGADAREPSPRTEYFKRLLGGLPRLAETSLGYAGIFPLHAKPGDVVCVMNGLRYPAVLRKADEHYAFVGTCFIQGFESTEQIQKLAEKGGKRVETIVIR</sequence>
<dbReference type="InterPro" id="IPR052895">
    <property type="entry name" value="HetReg/Transcr_Mod"/>
</dbReference>
<proteinExistence type="predicted"/>
<evidence type="ECO:0000313" key="3">
    <source>
        <dbReference type="Proteomes" id="UP000005206"/>
    </source>
</evidence>
<dbReference type="HOGENOM" id="CLU_267553_0_0_1"/>
<keyword evidence="3" id="KW-1185">Reference proteome</keyword>
<dbReference type="VEuPathDB" id="FungiDB:NECHADRAFT_87699"/>